<dbReference type="Pfam" id="PF03486">
    <property type="entry name" value="HI0933_like"/>
    <property type="match status" value="1"/>
</dbReference>
<dbReference type="InterPro" id="IPR036188">
    <property type="entry name" value="FAD/NAD-bd_sf"/>
</dbReference>
<dbReference type="NCBIfam" id="TIGR00275">
    <property type="entry name" value="aminoacetone oxidase family FAD-binding enzyme"/>
    <property type="match status" value="1"/>
</dbReference>
<keyword evidence="8" id="KW-1185">Reference proteome</keyword>
<dbReference type="InterPro" id="IPR022460">
    <property type="entry name" value="Flavoprotein_PP4765"/>
</dbReference>
<dbReference type="SUPFAM" id="SSF51905">
    <property type="entry name" value="FAD/NAD(P)-binding domain"/>
    <property type="match status" value="1"/>
</dbReference>
<dbReference type="Pfam" id="PF22780">
    <property type="entry name" value="HI0933_like_1st"/>
    <property type="match status" value="1"/>
</dbReference>
<dbReference type="Proteomes" id="UP000321405">
    <property type="component" value="Unassembled WGS sequence"/>
</dbReference>
<comment type="caution">
    <text evidence="7">The sequence shown here is derived from an EMBL/GenBank/DDBJ whole genome shotgun (WGS) entry which is preliminary data.</text>
</comment>
<accession>A0A511BYX6</accession>
<sequence>MQKETNDIAVIGAGPAGLSAAEILSEAGHAVVVYDQMPSPARKFLMAGRSGLNLTHAEPLAGFLTRYGAAKDWLAPCVTAFPPSALRRWAEALGQPCFTGSSGRVFPEAMKASPLLRAWLARLAARGVVFALRHRWIGWSEGGGPCFETPAGAYSHPGRNVVLALGGASWPRLGSDGGWTDLLPPGSVSPLQPANCGFRTALPMAFHQRFEGTILHAVTLCAEGQRARGDVTITRSGLEGAPVYRLAAALRARIAGSGSARLLVDLRPGMEAGELATRLERGRARESLSNRLRRIGLAPAARFLLHEAQAQGGGEAARAQEGGRFSSLADTIKSCPVILTAPDSLSRAISTAGGVRRAVLDDAFMLRDRPGVFVAGEMLDWEAPTGGYLLQACFATGRAAGEGMKAWLAARQDGAGASAIEGGTVSPKADLPPELG</sequence>
<dbReference type="PANTHER" id="PTHR42887:SF1">
    <property type="entry name" value="BLR3961 PROTEIN"/>
    <property type="match status" value="1"/>
</dbReference>
<gene>
    <name evidence="7" type="ORF">SSA02_23810</name>
</gene>
<evidence type="ECO:0000256" key="4">
    <source>
        <dbReference type="SAM" id="MobiDB-lite"/>
    </source>
</evidence>
<evidence type="ECO:0000256" key="3">
    <source>
        <dbReference type="ARBA" id="ARBA00022827"/>
    </source>
</evidence>
<dbReference type="RefSeq" id="WP_147094274.1">
    <property type="nucleotide sequence ID" value="NZ_BJVC01000006.1"/>
</dbReference>
<evidence type="ECO:0000256" key="1">
    <source>
        <dbReference type="ARBA" id="ARBA00001974"/>
    </source>
</evidence>
<proteinExistence type="predicted"/>
<dbReference type="InterPro" id="IPR004792">
    <property type="entry name" value="BaiN-like"/>
</dbReference>
<feature type="domain" description="RsdA/BaiN/AoA(So)-like Rossmann fold-like" evidence="5">
    <location>
        <begin position="7"/>
        <end position="402"/>
    </location>
</feature>
<feature type="region of interest" description="Disordered" evidence="4">
    <location>
        <begin position="416"/>
        <end position="436"/>
    </location>
</feature>
<dbReference type="Gene3D" id="3.50.50.60">
    <property type="entry name" value="FAD/NAD(P)-binding domain"/>
    <property type="match status" value="1"/>
</dbReference>
<evidence type="ECO:0000313" key="7">
    <source>
        <dbReference type="EMBL" id="GEL03218.1"/>
    </source>
</evidence>
<dbReference type="NCBIfam" id="TIGR03862">
    <property type="entry name" value="flavo_PP4765"/>
    <property type="match status" value="1"/>
</dbReference>
<dbReference type="InterPro" id="IPR057661">
    <property type="entry name" value="RsdA/BaiN/AoA(So)_Rossmann"/>
</dbReference>
<dbReference type="SUPFAM" id="SSF160996">
    <property type="entry name" value="HI0933 insert domain-like"/>
    <property type="match status" value="1"/>
</dbReference>
<organism evidence="7 8">
    <name type="scientific">Swaminathania salitolerans</name>
    <dbReference type="NCBI Taxonomy" id="182838"/>
    <lineage>
        <taxon>Bacteria</taxon>
        <taxon>Pseudomonadati</taxon>
        <taxon>Pseudomonadota</taxon>
        <taxon>Alphaproteobacteria</taxon>
        <taxon>Acetobacterales</taxon>
        <taxon>Acetobacteraceae</taxon>
        <taxon>Swaminathania</taxon>
    </lineage>
</organism>
<dbReference type="PANTHER" id="PTHR42887">
    <property type="entry name" value="OS12G0638800 PROTEIN"/>
    <property type="match status" value="1"/>
</dbReference>
<comment type="cofactor">
    <cofactor evidence="1">
        <name>FAD</name>
        <dbReference type="ChEBI" id="CHEBI:57692"/>
    </cofactor>
</comment>
<dbReference type="PRINTS" id="PR00419">
    <property type="entry name" value="ADXRDTASE"/>
</dbReference>
<dbReference type="EMBL" id="BJVC01000006">
    <property type="protein sequence ID" value="GEL03218.1"/>
    <property type="molecule type" value="Genomic_DNA"/>
</dbReference>
<dbReference type="InterPro" id="IPR023166">
    <property type="entry name" value="BaiN-like_dom_sf"/>
</dbReference>
<evidence type="ECO:0000256" key="2">
    <source>
        <dbReference type="ARBA" id="ARBA00022630"/>
    </source>
</evidence>
<evidence type="ECO:0000313" key="8">
    <source>
        <dbReference type="Proteomes" id="UP000321405"/>
    </source>
</evidence>
<dbReference type="Gene3D" id="1.10.8.260">
    <property type="entry name" value="HI0933 insert domain-like"/>
    <property type="match status" value="1"/>
</dbReference>
<keyword evidence="2" id="KW-0285">Flavoprotein</keyword>
<name>A0A511BYX6_9PROT</name>
<dbReference type="InterPro" id="IPR055178">
    <property type="entry name" value="RsdA/BaiN/AoA(So)-like_dom"/>
</dbReference>
<protein>
    <submittedName>
        <fullName evidence="7">NAD(FAD)-utilizing dehydrogenase</fullName>
    </submittedName>
</protein>
<dbReference type="Gene3D" id="2.40.30.10">
    <property type="entry name" value="Translation factors"/>
    <property type="match status" value="1"/>
</dbReference>
<feature type="domain" description="RsdA/BaiN/AoA(So)-like insert" evidence="6">
    <location>
        <begin position="192"/>
        <end position="350"/>
    </location>
</feature>
<reference evidence="7 8" key="1">
    <citation type="submission" date="2019-07" db="EMBL/GenBank/DDBJ databases">
        <title>Whole genome shotgun sequence of Swaminathania salitolerans NBRC 104436.</title>
        <authorList>
            <person name="Hosoyama A."/>
            <person name="Uohara A."/>
            <person name="Ohji S."/>
            <person name="Ichikawa N."/>
        </authorList>
    </citation>
    <scope>NUCLEOTIDE SEQUENCE [LARGE SCALE GENOMIC DNA]</scope>
    <source>
        <strain evidence="7 8">NBRC 104436</strain>
    </source>
</reference>
<dbReference type="AlphaFoldDB" id="A0A511BYX6"/>
<keyword evidence="3" id="KW-0274">FAD</keyword>
<evidence type="ECO:0000259" key="6">
    <source>
        <dbReference type="Pfam" id="PF22780"/>
    </source>
</evidence>
<evidence type="ECO:0000259" key="5">
    <source>
        <dbReference type="Pfam" id="PF03486"/>
    </source>
</evidence>
<dbReference type="OrthoDB" id="5288829at2"/>